<dbReference type="InterPro" id="IPR025870">
    <property type="entry name" value="Glyoxalase-like_dom"/>
</dbReference>
<sequence length="261" mass="27753">MILDSMENAPELPQFDHLLHCVPDVEGAVAAYTRAGLPAHANPPLRGFRNGAWRLGARYVEILTVEDRAAFEASPYGEAMVPWMPRLDALLAAGGGALNFAVHVSDVTATTQRLRRQGYAVDLRTFTSEGAPVSFAEAVLTDPGTPPWAPFFITYTPDRETLFRTYRAATTRRGPHDLAGFVIETPDPAAAAAWLAGLTGIRADGGATAPVVPLPGAHVHFAEGPADAVTALLLTDGGTPGAPEIAGLRLEHQMRSAAMRR</sequence>
<dbReference type="Gene3D" id="3.10.180.10">
    <property type="entry name" value="2,3-Dihydroxybiphenyl 1,2-Dioxygenase, domain 1"/>
    <property type="match status" value="1"/>
</dbReference>
<name>A0ABP6G3Q5_9ACTN</name>
<dbReference type="InterPro" id="IPR029068">
    <property type="entry name" value="Glyas_Bleomycin-R_OHBP_Dase"/>
</dbReference>
<evidence type="ECO:0000259" key="1">
    <source>
        <dbReference type="Pfam" id="PF13468"/>
    </source>
</evidence>
<dbReference type="EMBL" id="BAAASL010000007">
    <property type="protein sequence ID" value="GAA2714114.1"/>
    <property type="molecule type" value="Genomic_DNA"/>
</dbReference>
<evidence type="ECO:0000313" key="2">
    <source>
        <dbReference type="EMBL" id="GAA2714114.1"/>
    </source>
</evidence>
<evidence type="ECO:0000313" key="3">
    <source>
        <dbReference type="Proteomes" id="UP001500886"/>
    </source>
</evidence>
<gene>
    <name evidence="2" type="ORF">GCM10010315_20710</name>
</gene>
<organism evidence="2 3">
    <name type="scientific">Streptomyces luteosporeus</name>
    <dbReference type="NCBI Taxonomy" id="173856"/>
    <lineage>
        <taxon>Bacteria</taxon>
        <taxon>Bacillati</taxon>
        <taxon>Actinomycetota</taxon>
        <taxon>Actinomycetes</taxon>
        <taxon>Kitasatosporales</taxon>
        <taxon>Streptomycetaceae</taxon>
        <taxon>Streptomyces</taxon>
    </lineage>
</organism>
<dbReference type="Pfam" id="PF13468">
    <property type="entry name" value="Glyoxalase_3"/>
    <property type="match status" value="1"/>
</dbReference>
<protein>
    <recommendedName>
        <fullName evidence="1">Glyoxalase-like domain-containing protein</fullName>
    </recommendedName>
</protein>
<accession>A0ABP6G3Q5</accession>
<proteinExistence type="predicted"/>
<feature type="domain" description="Glyoxalase-like" evidence="1">
    <location>
        <begin position="15"/>
        <end position="198"/>
    </location>
</feature>
<reference evidence="3" key="1">
    <citation type="journal article" date="2019" name="Int. J. Syst. Evol. Microbiol.">
        <title>The Global Catalogue of Microorganisms (GCM) 10K type strain sequencing project: providing services to taxonomists for standard genome sequencing and annotation.</title>
        <authorList>
            <consortium name="The Broad Institute Genomics Platform"/>
            <consortium name="The Broad Institute Genome Sequencing Center for Infectious Disease"/>
            <person name="Wu L."/>
            <person name="Ma J."/>
        </authorList>
    </citation>
    <scope>NUCLEOTIDE SEQUENCE [LARGE SCALE GENOMIC DNA]</scope>
    <source>
        <strain evidence="3">JCM 4542</strain>
    </source>
</reference>
<dbReference type="Proteomes" id="UP001500886">
    <property type="component" value="Unassembled WGS sequence"/>
</dbReference>
<dbReference type="SUPFAM" id="SSF54593">
    <property type="entry name" value="Glyoxalase/Bleomycin resistance protein/Dihydroxybiphenyl dioxygenase"/>
    <property type="match status" value="1"/>
</dbReference>
<comment type="caution">
    <text evidence="2">The sequence shown here is derived from an EMBL/GenBank/DDBJ whole genome shotgun (WGS) entry which is preliminary data.</text>
</comment>
<keyword evidence="3" id="KW-1185">Reference proteome</keyword>